<dbReference type="EMBL" id="RCZH01000009">
    <property type="protein sequence ID" value="TPG38869.1"/>
    <property type="molecule type" value="Genomic_DNA"/>
</dbReference>
<accession>A0A502EPD7</accession>
<proteinExistence type="inferred from homology"/>
<evidence type="ECO:0000259" key="6">
    <source>
        <dbReference type="Pfam" id="PF13734"/>
    </source>
</evidence>
<dbReference type="Pfam" id="PF13734">
    <property type="entry name" value="Inhibitor_I69"/>
    <property type="match status" value="1"/>
</dbReference>
<dbReference type="SUPFAM" id="SSF54001">
    <property type="entry name" value="Cysteine proteinases"/>
    <property type="match status" value="1"/>
</dbReference>
<sequence>MKKNKIKPQCRKDSFFSVNLKKVLFLILGIFSLIGCSNEKEDSKDLNSSYNAENKVPTETINLIAQNFFKVGSPTSKGLKQSKTVKNTKEYKTSKKASTFYVVNYNEGGFLIVAADNRISPILAYSDTGNFETNDNAVIPPVASWMENQKNQIQATINTVKVQNEDIKQEWRTVSSLGYVQSKNSSTAKPIEPDPKTCPESTTVIVGPFIRSTWGQGDGYNNLLALNCSYSYYLGYKGATGCVATAMAQVMRYRQIPASYNWANMPDNGQYSAGTYDTQLLMKNIGAAVSMTYGCSASSAPTANIAPALKNTFGYSSADLGNFNVNTVISNLSTNQPVLIYGADPSNTSAHLWVCDGYRSDTIYWKDDNGNCSGATLVPMLHMNWGWDGSYDGYFTAGSFNPGTSSFNNGNKMVYNIH</sequence>
<comment type="similarity">
    <text evidence="1">Belongs to the peptidase C10 family.</text>
</comment>
<keyword evidence="5" id="KW-0788">Thiol protease</keyword>
<evidence type="ECO:0000256" key="1">
    <source>
        <dbReference type="ARBA" id="ARBA00009693"/>
    </source>
</evidence>
<dbReference type="Gene3D" id="3.90.70.50">
    <property type="entry name" value="Peptidase C10, streptopain"/>
    <property type="match status" value="2"/>
</dbReference>
<evidence type="ECO:0000256" key="3">
    <source>
        <dbReference type="ARBA" id="ARBA00022729"/>
    </source>
</evidence>
<evidence type="ECO:0000256" key="4">
    <source>
        <dbReference type="ARBA" id="ARBA00022801"/>
    </source>
</evidence>
<comment type="caution">
    <text evidence="7">The sequence shown here is derived from an EMBL/GenBank/DDBJ whole genome shotgun (WGS) entry which is preliminary data.</text>
</comment>
<dbReference type="InterPro" id="IPR044934">
    <property type="entry name" value="Streptopain_sf"/>
</dbReference>
<dbReference type="InterPro" id="IPR025896">
    <property type="entry name" value="Spi_Prtas-inh"/>
</dbReference>
<reference evidence="7 8" key="1">
    <citation type="journal article" date="2019" name="Environ. Microbiol.">
        <title>Species interactions and distinct microbial communities in high Arctic permafrost affected cryosols are associated with the CH4 and CO2 gas fluxes.</title>
        <authorList>
            <person name="Altshuler I."/>
            <person name="Hamel J."/>
            <person name="Turney S."/>
            <person name="Magnuson E."/>
            <person name="Levesque R."/>
            <person name="Greer C."/>
            <person name="Whyte L.G."/>
        </authorList>
    </citation>
    <scope>NUCLEOTIDE SEQUENCE [LARGE SCALE GENOMIC DNA]</scope>
    <source>
        <strain evidence="7 8">42</strain>
    </source>
</reference>
<feature type="unsure residue" description="D or N" evidence="7">
    <location>
        <position position="267"/>
    </location>
</feature>
<dbReference type="InterPro" id="IPR000200">
    <property type="entry name" value="Peptidase_C10"/>
</dbReference>
<name>A0A502EPD7_9FLAO</name>
<dbReference type="Proteomes" id="UP000319700">
    <property type="component" value="Unassembled WGS sequence"/>
</dbReference>
<dbReference type="GO" id="GO:0006508">
    <property type="term" value="P:proteolysis"/>
    <property type="evidence" value="ECO:0007669"/>
    <property type="project" value="UniProtKB-KW"/>
</dbReference>
<evidence type="ECO:0000256" key="5">
    <source>
        <dbReference type="ARBA" id="ARBA00022807"/>
    </source>
</evidence>
<organism evidence="7 8">
    <name type="scientific">Flavobacterium pectinovorum</name>
    <dbReference type="NCBI Taxonomy" id="29533"/>
    <lineage>
        <taxon>Bacteria</taxon>
        <taxon>Pseudomonadati</taxon>
        <taxon>Bacteroidota</taxon>
        <taxon>Flavobacteriia</taxon>
        <taxon>Flavobacteriales</taxon>
        <taxon>Flavobacteriaceae</taxon>
        <taxon>Flavobacterium</taxon>
    </lineage>
</organism>
<dbReference type="GO" id="GO:0008234">
    <property type="term" value="F:cysteine-type peptidase activity"/>
    <property type="evidence" value="ECO:0007669"/>
    <property type="project" value="UniProtKB-KW"/>
</dbReference>
<dbReference type="InterPro" id="IPR038765">
    <property type="entry name" value="Papain-like_cys_pep_sf"/>
</dbReference>
<keyword evidence="3" id="KW-0732">Signal</keyword>
<dbReference type="AlphaFoldDB" id="A0A502EPD7"/>
<keyword evidence="2" id="KW-0645">Protease</keyword>
<dbReference type="Pfam" id="PF01640">
    <property type="entry name" value="Peptidase_C10"/>
    <property type="match status" value="2"/>
</dbReference>
<feature type="domain" description="Spi protease inhibitor" evidence="6">
    <location>
        <begin position="58"/>
        <end position="153"/>
    </location>
</feature>
<evidence type="ECO:0000256" key="2">
    <source>
        <dbReference type="ARBA" id="ARBA00022670"/>
    </source>
</evidence>
<protein>
    <recommendedName>
        <fullName evidence="6">Spi protease inhibitor domain-containing protein</fullName>
    </recommendedName>
</protein>
<gene>
    <name evidence="7" type="ORF">EAH81_15440</name>
</gene>
<keyword evidence="8" id="KW-1185">Reference proteome</keyword>
<keyword evidence="4" id="KW-0378">Hydrolase</keyword>
<evidence type="ECO:0000313" key="7">
    <source>
        <dbReference type="EMBL" id="TPG38869.1"/>
    </source>
</evidence>
<evidence type="ECO:0000313" key="8">
    <source>
        <dbReference type="Proteomes" id="UP000319700"/>
    </source>
</evidence>